<feature type="transmembrane region" description="Helical" evidence="1">
    <location>
        <begin position="100"/>
        <end position="118"/>
    </location>
</feature>
<feature type="transmembrane region" description="Helical" evidence="1">
    <location>
        <begin position="124"/>
        <end position="144"/>
    </location>
</feature>
<feature type="transmembrane region" description="Helical" evidence="1">
    <location>
        <begin position="151"/>
        <end position="170"/>
    </location>
</feature>
<dbReference type="Proteomes" id="UP001589607">
    <property type="component" value="Unassembled WGS sequence"/>
</dbReference>
<dbReference type="PANTHER" id="PTHR31061">
    <property type="entry name" value="LD22376P"/>
    <property type="match status" value="1"/>
</dbReference>
<keyword evidence="2" id="KW-0808">Transferase</keyword>
<organism evidence="2 3">
    <name type="scientific">Flavobacterium jumunjinense</name>
    <dbReference type="NCBI Taxonomy" id="998845"/>
    <lineage>
        <taxon>Bacteria</taxon>
        <taxon>Pseudomonadati</taxon>
        <taxon>Bacteroidota</taxon>
        <taxon>Flavobacteriia</taxon>
        <taxon>Flavobacteriales</taxon>
        <taxon>Flavobacteriaceae</taxon>
        <taxon>Flavobacterium</taxon>
    </lineage>
</organism>
<comment type="caution">
    <text evidence="2">The sequence shown here is derived from an EMBL/GenBank/DDBJ whole genome shotgun (WGS) entry which is preliminary data.</text>
</comment>
<keyword evidence="1" id="KW-0812">Transmembrane</keyword>
<feature type="transmembrane region" description="Helical" evidence="1">
    <location>
        <begin position="205"/>
        <end position="226"/>
    </location>
</feature>
<gene>
    <name evidence="2" type="ORF">ACFFVF_18560</name>
</gene>
<dbReference type="PANTHER" id="PTHR31061:SF24">
    <property type="entry name" value="LD22376P"/>
    <property type="match status" value="1"/>
</dbReference>
<feature type="transmembrane region" description="Helical" evidence="1">
    <location>
        <begin position="265"/>
        <end position="287"/>
    </location>
</feature>
<evidence type="ECO:0000256" key="1">
    <source>
        <dbReference type="SAM" id="Phobius"/>
    </source>
</evidence>
<evidence type="ECO:0000313" key="3">
    <source>
        <dbReference type="Proteomes" id="UP001589607"/>
    </source>
</evidence>
<dbReference type="EMBL" id="JBHMEY010000089">
    <property type="protein sequence ID" value="MFB9098513.1"/>
    <property type="molecule type" value="Genomic_DNA"/>
</dbReference>
<proteinExistence type="predicted"/>
<name>A0ABV5GSZ8_9FLAO</name>
<feature type="transmembrane region" description="Helical" evidence="1">
    <location>
        <begin position="238"/>
        <end position="259"/>
    </location>
</feature>
<accession>A0ABV5GSZ8</accession>
<keyword evidence="2" id="KW-0012">Acyltransferase</keyword>
<keyword evidence="1" id="KW-1133">Transmembrane helix</keyword>
<dbReference type="RefSeq" id="WP_236456330.1">
    <property type="nucleotide sequence ID" value="NZ_CBCSGE010000014.1"/>
</dbReference>
<sequence>MTDIPKQRILSLDTLRGFDMFWIIGGDIFFKTLGKQTSWSWVDSIAKQMDHAAWEGFYAYDLIFPLFMFISGIAIPFAMFGKIEKGGAKKEIYYKIIKRASILILLGLIYNGLLTFQFNTLRAASVLGQVGLAYLIASIIAINFRSFKSIFIWVIGILVFYSILQLAIPIPNYPAGTLTPEGAINGYIDRIFLPGKLYGKVFDPEGLLCIFSASAITLMGTLAGLILRSNSLSPYKKVILYTIIGFSLIVIALLLSSWYPIIKSIWTSTFNLLTGGISFILFALFYLIIDVWKFQKWTFLFRVIGLNSITIYMATCMIDFKATATFVFGGFSTFFGNLQPAILILCMIIVEWVFLYFLYKKNIFIKV</sequence>
<protein>
    <submittedName>
        <fullName evidence="2">Acyltransferase family protein</fullName>
    </submittedName>
</protein>
<dbReference type="GO" id="GO:0016746">
    <property type="term" value="F:acyltransferase activity"/>
    <property type="evidence" value="ECO:0007669"/>
    <property type="project" value="UniProtKB-KW"/>
</dbReference>
<reference evidence="2 3" key="1">
    <citation type="submission" date="2024-09" db="EMBL/GenBank/DDBJ databases">
        <authorList>
            <person name="Sun Q."/>
            <person name="Mori K."/>
        </authorList>
    </citation>
    <scope>NUCLEOTIDE SEQUENCE [LARGE SCALE GENOMIC DNA]</scope>
    <source>
        <strain evidence="2 3">CECT 7955</strain>
    </source>
</reference>
<keyword evidence="3" id="KW-1185">Reference proteome</keyword>
<evidence type="ECO:0000313" key="2">
    <source>
        <dbReference type="EMBL" id="MFB9098513.1"/>
    </source>
</evidence>
<feature type="transmembrane region" description="Helical" evidence="1">
    <location>
        <begin position="57"/>
        <end position="80"/>
    </location>
</feature>
<feature type="transmembrane region" description="Helical" evidence="1">
    <location>
        <begin position="340"/>
        <end position="359"/>
    </location>
</feature>
<feature type="transmembrane region" description="Helical" evidence="1">
    <location>
        <begin position="299"/>
        <end position="320"/>
    </location>
</feature>
<keyword evidence="1" id="KW-0472">Membrane</keyword>